<dbReference type="WBParaSite" id="TCONS_00008358.p1">
    <property type="protein sequence ID" value="TCONS_00008358.p1"/>
    <property type="gene ID" value="XLOC_006307"/>
</dbReference>
<organism evidence="2">
    <name type="scientific">Strongyloides stercoralis</name>
    <name type="common">Threadworm</name>
    <dbReference type="NCBI Taxonomy" id="6248"/>
    <lineage>
        <taxon>Eukaryota</taxon>
        <taxon>Metazoa</taxon>
        <taxon>Ecdysozoa</taxon>
        <taxon>Nematoda</taxon>
        <taxon>Chromadorea</taxon>
        <taxon>Rhabditida</taxon>
        <taxon>Tylenchina</taxon>
        <taxon>Panagrolaimomorpha</taxon>
        <taxon>Strongyloidoidea</taxon>
        <taxon>Strongyloididae</taxon>
        <taxon>Strongyloides</taxon>
    </lineage>
</organism>
<dbReference type="InterPro" id="IPR012340">
    <property type="entry name" value="NA-bd_OB-fold"/>
</dbReference>
<evidence type="ECO:0000313" key="2">
    <source>
        <dbReference type="WBParaSite" id="SSTP_0000414000.1"/>
    </source>
</evidence>
<evidence type="ECO:0000313" key="3">
    <source>
        <dbReference type="WBParaSite" id="TCONS_00008358.p1"/>
    </source>
</evidence>
<dbReference type="SUPFAM" id="SSF50249">
    <property type="entry name" value="Nucleic acid-binding proteins"/>
    <property type="match status" value="1"/>
</dbReference>
<dbReference type="Gene3D" id="2.40.50.140">
    <property type="entry name" value="Nucleic acid-binding proteins"/>
    <property type="match status" value="1"/>
</dbReference>
<dbReference type="STRING" id="6248.A0A0K0E3R9"/>
<dbReference type="WBParaSite" id="SSTP_0000414000.1">
    <property type="protein sequence ID" value="SSTP_0000414000.1"/>
    <property type="gene ID" value="SSTP_0000414000"/>
</dbReference>
<keyword evidence="1" id="KW-1185">Reference proteome</keyword>
<dbReference type="AlphaFoldDB" id="A0A0K0E3R9"/>
<reference evidence="2" key="1">
    <citation type="submission" date="2015-08" db="UniProtKB">
        <authorList>
            <consortium name="WormBaseParasite"/>
        </authorList>
    </citation>
    <scope>IDENTIFICATION</scope>
</reference>
<dbReference type="Proteomes" id="UP000035681">
    <property type="component" value="Unplaced"/>
</dbReference>
<evidence type="ECO:0000313" key="1">
    <source>
        <dbReference type="Proteomes" id="UP000035681"/>
    </source>
</evidence>
<protein>
    <submittedName>
        <fullName evidence="2">RPA_C domain-containing protein</fullName>
    </submittedName>
    <submittedName>
        <fullName evidence="3">Replication protein A C-terminal domain-containing protein</fullName>
    </submittedName>
</protein>
<proteinExistence type="predicted"/>
<sequence>MNATLDENNWNMTMDVSTMGDDQGGRTRNFDSTKQTVSVEIKDLCSIPDGNDKLTIGLYDFSKVAFRGKVINVEDEEESVTYVVADVEENSYSIRCCVYNTSHSYGTRFVEGSVVRVCGKLHYLDSRLEVIVHTIQEVEDLAEVECEKWGARLVKLEFGRGLLGLLYSDPLKFSGIKNYSDPKAIKTEGQPTGGNGSVNSNNSLALGERIIRYLKENGLERFKVDEMAVNLNVPVEQIVRAAEALEREGNLFMDGEGCYGLGC</sequence>
<accession>A0A0K0E3R9</accession>
<name>A0A0K0E3R9_STRER</name>